<evidence type="ECO:0000256" key="2">
    <source>
        <dbReference type="SAM" id="MobiDB-lite"/>
    </source>
</evidence>
<name>A0AAV7NPK1_PLEWA</name>
<evidence type="ECO:0008006" key="5">
    <source>
        <dbReference type="Google" id="ProtNLM"/>
    </source>
</evidence>
<gene>
    <name evidence="3" type="ORF">NDU88_002941</name>
</gene>
<evidence type="ECO:0000256" key="1">
    <source>
        <dbReference type="SAM" id="Coils"/>
    </source>
</evidence>
<dbReference type="AlphaFoldDB" id="A0AAV7NPK1"/>
<comment type="caution">
    <text evidence="3">The sequence shown here is derived from an EMBL/GenBank/DDBJ whole genome shotgun (WGS) entry which is preliminary data.</text>
</comment>
<dbReference type="PANTHER" id="PTHR11505">
    <property type="entry name" value="L1 TRANSPOSABLE ELEMENT-RELATED"/>
    <property type="match status" value="1"/>
</dbReference>
<protein>
    <recommendedName>
        <fullName evidence="5">L1 transposable element RRM domain-containing protein</fullName>
    </recommendedName>
</protein>
<dbReference type="Gene3D" id="3.30.70.1820">
    <property type="entry name" value="L1 transposable element, RRM domain"/>
    <property type="match status" value="1"/>
</dbReference>
<evidence type="ECO:0000313" key="4">
    <source>
        <dbReference type="Proteomes" id="UP001066276"/>
    </source>
</evidence>
<dbReference type="Proteomes" id="UP001066276">
    <property type="component" value="Chromosome 8"/>
</dbReference>
<feature type="coiled-coil region" evidence="1">
    <location>
        <begin position="16"/>
        <end position="50"/>
    </location>
</feature>
<evidence type="ECO:0000313" key="3">
    <source>
        <dbReference type="EMBL" id="KAJ1114710.1"/>
    </source>
</evidence>
<dbReference type="InterPro" id="IPR004244">
    <property type="entry name" value="Transposase_22"/>
</dbReference>
<sequence>MGRNKGKHLEDILPAHKEHKNAIEQLQQQVEALQERVEDAEGLAQQNNVRIIGLPEGKEGRNPTQYVEDWLKTIAKARLSNYFTIERAHRIPSGKTQPGASPRPLIARVLNHRDRDTILQVAREAEPVIVDNTRVSLYPYYTLAVQRRRASFQAVKKRLKAEGLPYALLFLARLRVTYNQKAHFFDTPELVCDWQDTTFPHPGPREHEDALPPRQAHQPRKDKRNQRHST</sequence>
<keyword evidence="1" id="KW-0175">Coiled coil</keyword>
<feature type="compositionally biased region" description="Basic residues" evidence="2">
    <location>
        <begin position="217"/>
        <end position="230"/>
    </location>
</feature>
<organism evidence="3 4">
    <name type="scientific">Pleurodeles waltl</name>
    <name type="common">Iberian ribbed newt</name>
    <dbReference type="NCBI Taxonomy" id="8319"/>
    <lineage>
        <taxon>Eukaryota</taxon>
        <taxon>Metazoa</taxon>
        <taxon>Chordata</taxon>
        <taxon>Craniata</taxon>
        <taxon>Vertebrata</taxon>
        <taxon>Euteleostomi</taxon>
        <taxon>Amphibia</taxon>
        <taxon>Batrachia</taxon>
        <taxon>Caudata</taxon>
        <taxon>Salamandroidea</taxon>
        <taxon>Salamandridae</taxon>
        <taxon>Pleurodelinae</taxon>
        <taxon>Pleurodeles</taxon>
    </lineage>
</organism>
<reference evidence="3" key="1">
    <citation type="journal article" date="2022" name="bioRxiv">
        <title>Sequencing and chromosome-scale assembly of the giantPleurodeles waltlgenome.</title>
        <authorList>
            <person name="Brown T."/>
            <person name="Elewa A."/>
            <person name="Iarovenko S."/>
            <person name="Subramanian E."/>
            <person name="Araus A.J."/>
            <person name="Petzold A."/>
            <person name="Susuki M."/>
            <person name="Suzuki K.-i.T."/>
            <person name="Hayashi T."/>
            <person name="Toyoda A."/>
            <person name="Oliveira C."/>
            <person name="Osipova E."/>
            <person name="Leigh N.D."/>
            <person name="Simon A."/>
            <person name="Yun M.H."/>
        </authorList>
    </citation>
    <scope>NUCLEOTIDE SEQUENCE</scope>
    <source>
        <strain evidence="3">20211129_DDA</strain>
        <tissue evidence="3">Liver</tissue>
    </source>
</reference>
<dbReference type="EMBL" id="JANPWB010000012">
    <property type="protein sequence ID" value="KAJ1114710.1"/>
    <property type="molecule type" value="Genomic_DNA"/>
</dbReference>
<keyword evidence="4" id="KW-1185">Reference proteome</keyword>
<feature type="region of interest" description="Disordered" evidence="2">
    <location>
        <begin position="196"/>
        <end position="230"/>
    </location>
</feature>
<accession>A0AAV7NPK1</accession>
<proteinExistence type="predicted"/>